<sequence length="51" mass="6243">MPQMAPLNWLTLFLFFSISFLTFNSINYFSFWYINSIKQVKVTKISTNWKW</sequence>
<keyword evidence="11 13" id="KW-0472">Membrane</keyword>
<dbReference type="EMBL" id="MF521835">
    <property type="protein sequence ID" value="AVR43547.1"/>
    <property type="molecule type" value="Genomic_DNA"/>
</dbReference>
<evidence type="ECO:0000256" key="12">
    <source>
        <dbReference type="RuleBase" id="RU003661"/>
    </source>
</evidence>
<dbReference type="CTD" id="4509"/>
<evidence type="ECO:0000256" key="6">
    <source>
        <dbReference type="ARBA" id="ARBA00022692"/>
    </source>
</evidence>
<evidence type="ECO:0000256" key="2">
    <source>
        <dbReference type="ARBA" id="ARBA00008892"/>
    </source>
</evidence>
<evidence type="ECO:0000313" key="14">
    <source>
        <dbReference type="EMBL" id="AVR43547.1"/>
    </source>
</evidence>
<gene>
    <name evidence="14" type="primary">ATP8</name>
</gene>
<reference evidence="14" key="1">
    <citation type="journal article" date="2017" name="Mitochondrial DNA Part B Resour">
        <title>Complete mitochondrial genome of Callipogon relictus Semenov (Coleoptera: Cerambycidae): a natural monument and endangered species in Korea.</title>
        <authorList>
            <person name="Lim J."/>
            <person name="Yi D.-K."/>
            <person name="Kim Y.H."/>
            <person name="Lee W."/>
            <person name="Kim S."/>
            <person name="Kang J.-H."/>
            <person name="Kim I.-K."/>
        </authorList>
    </citation>
    <scope>NUCLEOTIDE SEQUENCE</scope>
</reference>
<reference evidence="14" key="2">
    <citation type="submission" date="2017-07" db="EMBL/GenBank/DDBJ databases">
        <authorList>
            <person name="Sun Z.S."/>
            <person name="Albrecht U."/>
            <person name="Echele G."/>
            <person name="Lee C.C."/>
        </authorList>
    </citation>
    <scope>NUCLEOTIDE SEQUENCE</scope>
</reference>
<evidence type="ECO:0000256" key="13">
    <source>
        <dbReference type="SAM" id="Phobius"/>
    </source>
</evidence>
<evidence type="ECO:0000256" key="8">
    <source>
        <dbReference type="ARBA" id="ARBA00022989"/>
    </source>
</evidence>
<name>A0A343VZ26_9CUCU</name>
<keyword evidence="7 12" id="KW-0375">Hydrogen ion transport</keyword>
<dbReference type="GO" id="GO:0031966">
    <property type="term" value="C:mitochondrial membrane"/>
    <property type="evidence" value="ECO:0007669"/>
    <property type="project" value="UniProtKB-SubCell"/>
</dbReference>
<comment type="subcellular location">
    <subcellularLocation>
        <location evidence="1 12">Mitochondrion membrane</location>
        <topology evidence="1 12">Single-pass membrane protein</topology>
    </subcellularLocation>
</comment>
<evidence type="ECO:0000256" key="9">
    <source>
        <dbReference type="ARBA" id="ARBA00023065"/>
    </source>
</evidence>
<keyword evidence="6 12" id="KW-0812">Transmembrane</keyword>
<dbReference type="GO" id="GO:0015986">
    <property type="term" value="P:proton motive force-driven ATP synthesis"/>
    <property type="evidence" value="ECO:0007669"/>
    <property type="project" value="InterPro"/>
</dbReference>
<evidence type="ECO:0000256" key="3">
    <source>
        <dbReference type="ARBA" id="ARBA00011291"/>
    </source>
</evidence>
<evidence type="ECO:0000256" key="10">
    <source>
        <dbReference type="ARBA" id="ARBA00023128"/>
    </source>
</evidence>
<dbReference type="GeneID" id="36935198"/>
<accession>A0A343VZ26</accession>
<proteinExistence type="inferred from homology"/>
<dbReference type="AlphaFoldDB" id="A0A343VZ26"/>
<protein>
    <recommendedName>
        <fullName evidence="12">ATP synthase complex subunit 8</fullName>
    </recommendedName>
</protein>
<keyword evidence="10 12" id="KW-0496">Mitochondrion</keyword>
<dbReference type="RefSeq" id="YP_009484290.1">
    <property type="nucleotide sequence ID" value="NC_037698.1"/>
</dbReference>
<geneLocation type="mitochondrion" evidence="14"/>
<feature type="transmembrane region" description="Helical" evidence="13">
    <location>
        <begin position="12"/>
        <end position="34"/>
    </location>
</feature>
<dbReference type="Pfam" id="PF00895">
    <property type="entry name" value="ATP-synt_8"/>
    <property type="match status" value="1"/>
</dbReference>
<keyword evidence="9 12" id="KW-0406">Ion transport</keyword>
<dbReference type="GO" id="GO:0015078">
    <property type="term" value="F:proton transmembrane transporter activity"/>
    <property type="evidence" value="ECO:0007669"/>
    <property type="project" value="InterPro"/>
</dbReference>
<keyword evidence="5 12" id="KW-0138">CF(0)</keyword>
<keyword evidence="8 13" id="KW-1133">Transmembrane helix</keyword>
<evidence type="ECO:0000256" key="7">
    <source>
        <dbReference type="ARBA" id="ARBA00022781"/>
    </source>
</evidence>
<comment type="subunit">
    <text evidence="3">F-type ATPases have 2 components, CF(1) - the catalytic core - and CF(0) - the membrane proton channel.</text>
</comment>
<evidence type="ECO:0000256" key="4">
    <source>
        <dbReference type="ARBA" id="ARBA00022448"/>
    </source>
</evidence>
<evidence type="ECO:0000256" key="1">
    <source>
        <dbReference type="ARBA" id="ARBA00004304"/>
    </source>
</evidence>
<evidence type="ECO:0000256" key="5">
    <source>
        <dbReference type="ARBA" id="ARBA00022547"/>
    </source>
</evidence>
<dbReference type="GO" id="GO:0045259">
    <property type="term" value="C:proton-transporting ATP synthase complex"/>
    <property type="evidence" value="ECO:0007669"/>
    <property type="project" value="UniProtKB-KW"/>
</dbReference>
<evidence type="ECO:0000256" key="11">
    <source>
        <dbReference type="ARBA" id="ARBA00023136"/>
    </source>
</evidence>
<keyword evidence="4 12" id="KW-0813">Transport</keyword>
<organism evidence="14">
    <name type="scientific">Callipogon relictus</name>
    <dbReference type="NCBI Taxonomy" id="1105317"/>
    <lineage>
        <taxon>Eukaryota</taxon>
        <taxon>Metazoa</taxon>
        <taxon>Ecdysozoa</taxon>
        <taxon>Arthropoda</taxon>
        <taxon>Hexapoda</taxon>
        <taxon>Insecta</taxon>
        <taxon>Pterygota</taxon>
        <taxon>Neoptera</taxon>
        <taxon>Endopterygota</taxon>
        <taxon>Coleoptera</taxon>
        <taxon>Polyphaga</taxon>
        <taxon>Cucujiformia</taxon>
        <taxon>Chrysomeloidea</taxon>
        <taxon>Cerambycidae</taxon>
        <taxon>Prioninae</taxon>
        <taxon>Callipogonini</taxon>
        <taxon>Callipogon</taxon>
    </lineage>
</organism>
<dbReference type="InterPro" id="IPR001421">
    <property type="entry name" value="ATP8_metazoa"/>
</dbReference>
<comment type="similarity">
    <text evidence="2 12">Belongs to the ATPase protein 8 family.</text>
</comment>